<dbReference type="Pfam" id="PF07728">
    <property type="entry name" value="AAA_5"/>
    <property type="match status" value="1"/>
</dbReference>
<evidence type="ECO:0008006" key="23">
    <source>
        <dbReference type="Google" id="ProtNLM"/>
    </source>
</evidence>
<dbReference type="InterPro" id="IPR041466">
    <property type="entry name" value="Dynein_AAA5_ext"/>
</dbReference>
<dbReference type="PANTHER" id="PTHR22878">
    <property type="entry name" value="DYNEIN HEAVY CHAIN 6, AXONEMAL-LIKE-RELATED"/>
    <property type="match status" value="1"/>
</dbReference>
<dbReference type="InterPro" id="IPR027417">
    <property type="entry name" value="P-loop_NTPase"/>
</dbReference>
<dbReference type="Gene3D" id="6.10.140.1060">
    <property type="match status" value="1"/>
</dbReference>
<evidence type="ECO:0000259" key="13">
    <source>
        <dbReference type="Pfam" id="PF03028"/>
    </source>
</evidence>
<sequence length="2406" mass="269787">MIQVRHGMMLVGPTGGGKTECYRTLQAACTNLFDAKLPDAPYQKTHVHILNPKAITQNQLYGSFDEVTREWSDGIASECVRTAVASGKSGCLDNHWVIFDGPVDALWIESMNTVLDDNKKLCLTSGEIISLTPQMRMVFEVEDLSVASPATVSRCGMVYMEPSALGNEPLVKSWVERLPSTFTKEHQDMLSSLMLGFTLPLLMVVRRQCKELSATVDNNLVASHFRLMDCYFSDYIPTEAKTPSADEMAKLLTHLEPLFFFTLVWSIGATCDNKGRALISDTLWGLIVEKGQRVGGEPPLPEKAFWYDFVYEIQGEREGMWSRWQDFAPKYTVPARSEYQNIVVPTVDSIRLTHTFSTLLLKDKHVIVAGNTGTGKSVYVSLWLQKDAPEFVVPLFINFSAETHVNQLQDLLDSKFEKRRRGVYGPPAGKKNVIFVDDLNMPKKEYYGAQPPIELVRQWHDYRGWYNRKELKMQEIIDIVHVSAMGPPGGGRTEVSGRLTRHYNTVVAADMARESIDNIFATILSYFFAQGFEKPIADLTPKIVQCSIDMFEAAGEDLLPTPAKSHYTFNLRDIWKVFQGICSLKSKKVQEPMAAIRCFCHENSRVYGDRLINNEDRAWLRGKLDGMLSETFQVKPTDVFASERLIFGDFADPAAAEKFYLEISDLGKMKTVMEQYLDDYNNMTPVAMPLVMFTDACEHVARVCRVLRQPSGNALLLGVGGSGRQSLSRLASFMSEFDVFQIEVVKGYGMNEFKEDLKTCLMNCGNNNKTTTFLFADTQIVNEQMVEAINNVLNSGDVPNLYKAEDVDAIMGACRAACQQAGLVPNKANVFNTYIARVKAAVHVVLAFSPVGDAFRTRLRMFPSLVNCCTIDWFAEWPAEALYSVGKQQMTLEDLALPNLEGTLNLFKVVHQSVEAGAKRTLATAKRSIYITPTSFLEQISSFKKVLAMRRDAVGTVRTRLQKGLNALGAAAYAVANMENEIKAKQPVLEATKKQVGEMMVVITEDKAKAAVTKESCTKVESEAKVQADEASAIKEDAQRDLDEALPALNVAEKALKALKLSSLQEIKALANPPAGVRLTLEAVCVIFGIKAVKKADPNNPGKKIEDYWDAAKTGPLNDPKKLLDDLFEFDKDNIPEPIIQKLGPYIEREDFDPAAIKKSSVACEALCMWTRAMHKYHFVAKAVEPKRRMLADAEASLEVTMGKLRAAQAELKAVEDKLAQLEADFNASVTKQDNLAKEMEICTIKLANATRLIDGLGGEKDRWSQTVDDLTKEYDLLPGDSLIAAGMVAYAGPFSGEFRSNFQSLWIKTEDECKITHKEGASLINVLGQPVLIQQWSVYGLPNDNLSVENGIIIATARRWPLMIDPQRQANKFIKTYGKAASEQGMSTCKLSDASLLQTVELGIQFGKWVLLENIGEALDPALEPVLQQQKLKDGTSWKIKLGDKEVSYDDKFRFYMTTTLANPHYSPETSVKVTLLNFAITPEGLQDQMLGIVVQKEQPEMEEKKQELVKNNAKYKKELKDIEDEILRLLSQDGDILESKELIETLEYSKKTSAVINTAMSEAAVTEKEIDEVRKSYKDYAFRASLLFFCVSEMLVIDPMYQFSLQWFQQLANMGIDNAPSADTPEMRLQSLIEYFTFSIYQSVCRGVFEKHKLLFSFSLAMKIMAGEGRLDPAEVRFLLTGPTSEVKDGLPNPAESWLAEKNWNEVLTLSQLPAFAGFDAFFSSNVAAFQKIYDVPEADLEKLPGDWEAKVTPLQRMCFLRTLRPDRLTTSVVAFVTQEMGQKFVEPPVFDISVSFEDSTKMSPLIFILSAGSDPVNDMLQFAESKGMASKLESISLGQGQGPKAARMIDKARQEGAWVLLCNCHLSISWLPELERICEQMNPEETDTMYRLWLTSMPTKQFPALLLQNGVKMTNEPPKGLRANVLGSMMKCDDRMLSDCAKPEAYAKLVYGFCFFHAVCQDRRKFGPIGWNIPYNFTPEDLTTNRRQLKYFLDNYEEVPYKVLQFLGSKINYGGRVTDKKDKVLIDCIIKIFICEDIVEKGADYKFSQGGLFYCPNAAAQDDFLAYLRGLPIMTPPEVFGLHDNCEITCAEAESFALLEDVLSLGSSGEGGGGAGQKSPEDVMDELAVELIAQTPHKFDLFAYEDRFPTMYSESRNTVVKQEAAKYNRLLAKLHLQLPLFRRAVKGFVVMTEDLESVGKGLFMNVVPEGWGSVGFLSLKPLTSWYKDLNLRIDFFKLWYDNGHPINFWVSGLFFPQAFFTAVMQNFARANKYAIDRIDFDVEVRDDCKLDGSDIPEHPAAGCYMWGMFLEGCRWCDKVHALVPSMPKVLFEQLPVVLFKPVLDWTGRSGVYPCPVYKVLSRKGTLSTTGHSTNFVRDMALPSREHPDHWIRAGVAAFLALKY</sequence>
<dbReference type="Pfam" id="PF18198">
    <property type="entry name" value="AAA_lid_11"/>
    <property type="match status" value="1"/>
</dbReference>
<dbReference type="InterPro" id="IPR041228">
    <property type="entry name" value="Dynein_C"/>
</dbReference>
<evidence type="ECO:0000256" key="6">
    <source>
        <dbReference type="ARBA" id="ARBA00023017"/>
    </source>
</evidence>
<evidence type="ECO:0000256" key="10">
    <source>
        <dbReference type="ARBA" id="ARBA00023212"/>
    </source>
</evidence>
<dbReference type="GO" id="GO:0045505">
    <property type="term" value="F:dynein intermediate chain binding"/>
    <property type="evidence" value="ECO:0007669"/>
    <property type="project" value="InterPro"/>
</dbReference>
<feature type="domain" description="Dynein heavy chain AAA module D4" evidence="16">
    <location>
        <begin position="688"/>
        <end position="945"/>
    </location>
</feature>
<dbReference type="InterPro" id="IPR024743">
    <property type="entry name" value="Dynein_HC_stalk"/>
</dbReference>
<accession>A0A7S2LW28</accession>
<dbReference type="InterPro" id="IPR026983">
    <property type="entry name" value="DHC"/>
</dbReference>
<dbReference type="GO" id="GO:0005874">
    <property type="term" value="C:microtubule"/>
    <property type="evidence" value="ECO:0007669"/>
    <property type="project" value="UniProtKB-KW"/>
</dbReference>
<dbReference type="SUPFAM" id="SSF52540">
    <property type="entry name" value="P-loop containing nucleoside triphosphate hydrolases"/>
    <property type="match status" value="3"/>
</dbReference>
<dbReference type="Gene3D" id="3.10.490.20">
    <property type="match status" value="1"/>
</dbReference>
<keyword evidence="7 12" id="KW-0175">Coiled coil</keyword>
<keyword evidence="2" id="KW-0963">Cytoplasm</keyword>
<evidence type="ECO:0000259" key="21">
    <source>
        <dbReference type="Pfam" id="PF18199"/>
    </source>
</evidence>
<dbReference type="InterPro" id="IPR011704">
    <property type="entry name" value="ATPase_dyneun-rel_AAA"/>
</dbReference>
<comment type="subcellular location">
    <subcellularLocation>
        <location evidence="1">Cytoplasm</location>
        <location evidence="1">Cytoskeleton</location>
        <location evidence="1">Cilium axoneme</location>
    </subcellularLocation>
</comment>
<dbReference type="InterPro" id="IPR035706">
    <property type="entry name" value="AAA_9"/>
</dbReference>
<dbReference type="Pfam" id="PF17852">
    <property type="entry name" value="Dynein_AAA_lid"/>
    <property type="match status" value="1"/>
</dbReference>
<dbReference type="Pfam" id="PF12775">
    <property type="entry name" value="AAA_7"/>
    <property type="match status" value="1"/>
</dbReference>
<dbReference type="InterPro" id="IPR042219">
    <property type="entry name" value="AAA_lid_11_sf"/>
</dbReference>
<feature type="domain" description="Dynein heavy chain 3 AAA+ lid" evidence="19">
    <location>
        <begin position="553"/>
        <end position="619"/>
    </location>
</feature>
<evidence type="ECO:0000256" key="1">
    <source>
        <dbReference type="ARBA" id="ARBA00004430"/>
    </source>
</evidence>
<feature type="domain" description="Dynein heavy chain AAA lid" evidence="20">
    <location>
        <begin position="1950"/>
        <end position="2088"/>
    </location>
</feature>
<dbReference type="GO" id="GO:0030286">
    <property type="term" value="C:dynein complex"/>
    <property type="evidence" value="ECO:0007669"/>
    <property type="project" value="UniProtKB-KW"/>
</dbReference>
<dbReference type="GO" id="GO:0005524">
    <property type="term" value="F:ATP binding"/>
    <property type="evidence" value="ECO:0007669"/>
    <property type="project" value="UniProtKB-KW"/>
</dbReference>
<dbReference type="Pfam" id="PF12781">
    <property type="entry name" value="AAA_9"/>
    <property type="match status" value="1"/>
</dbReference>
<evidence type="ECO:0000259" key="17">
    <source>
        <dbReference type="Pfam" id="PF12781"/>
    </source>
</evidence>
<feature type="domain" description="Dynein heavy chain AAA 5 extension" evidence="18">
    <location>
        <begin position="191"/>
        <end position="326"/>
    </location>
</feature>
<feature type="domain" description="ATPase dynein-related AAA" evidence="14">
    <location>
        <begin position="8"/>
        <end position="155"/>
    </location>
</feature>
<dbReference type="FunFam" id="3.40.50.300:FF:002141">
    <property type="entry name" value="Dynein heavy chain"/>
    <property type="match status" value="1"/>
</dbReference>
<feature type="domain" description="Dynein heavy chain C-terminal" evidence="21">
    <location>
        <begin position="2096"/>
        <end position="2402"/>
    </location>
</feature>
<keyword evidence="10" id="KW-0206">Cytoskeleton</keyword>
<dbReference type="FunFam" id="1.10.8.1220:FF:000001">
    <property type="entry name" value="Dynein axonemal heavy chain 5"/>
    <property type="match status" value="1"/>
</dbReference>
<evidence type="ECO:0000256" key="5">
    <source>
        <dbReference type="ARBA" id="ARBA00022840"/>
    </source>
</evidence>
<evidence type="ECO:0000313" key="22">
    <source>
        <dbReference type="EMBL" id="CAD9617514.1"/>
    </source>
</evidence>
<name>A0A7S2LW28_9DINO</name>
<keyword evidence="11" id="KW-0966">Cell projection</keyword>
<evidence type="ECO:0000256" key="3">
    <source>
        <dbReference type="ARBA" id="ARBA00022701"/>
    </source>
</evidence>
<dbReference type="InterPro" id="IPR041658">
    <property type="entry name" value="AAA_lid_11"/>
</dbReference>
<feature type="domain" description="Dynein heavy chain region D6 P-loop" evidence="13">
    <location>
        <begin position="1804"/>
        <end position="1917"/>
    </location>
</feature>
<dbReference type="Gene3D" id="1.10.8.1220">
    <property type="match status" value="1"/>
</dbReference>
<keyword evidence="6" id="KW-0243">Dynein</keyword>
<dbReference type="FunFam" id="1.20.920.20:FF:000006">
    <property type="entry name" value="Dynein, axonemal, heavy chain 6"/>
    <property type="match status" value="1"/>
</dbReference>
<keyword evidence="3" id="KW-0493">Microtubule</keyword>
<reference evidence="22" key="1">
    <citation type="submission" date="2021-01" db="EMBL/GenBank/DDBJ databases">
        <authorList>
            <person name="Corre E."/>
            <person name="Pelletier E."/>
            <person name="Niang G."/>
            <person name="Scheremetjew M."/>
            <person name="Finn R."/>
            <person name="Kale V."/>
            <person name="Holt S."/>
            <person name="Cochrane G."/>
            <person name="Meng A."/>
            <person name="Brown T."/>
            <person name="Cohen L."/>
        </authorList>
    </citation>
    <scope>NUCLEOTIDE SEQUENCE</scope>
    <source>
        <strain evidence="22">RCC3387</strain>
    </source>
</reference>
<dbReference type="GO" id="GO:0005930">
    <property type="term" value="C:axoneme"/>
    <property type="evidence" value="ECO:0007669"/>
    <property type="project" value="UniProtKB-SubCell"/>
</dbReference>
<dbReference type="PANTHER" id="PTHR22878:SF68">
    <property type="entry name" value="DYNEIN HEAVY CHAIN 6, AXONEMAL-LIKE"/>
    <property type="match status" value="1"/>
</dbReference>
<gene>
    <name evidence="22" type="ORF">BRAN1462_LOCUS43531</name>
</gene>
<evidence type="ECO:0000259" key="14">
    <source>
        <dbReference type="Pfam" id="PF07728"/>
    </source>
</evidence>
<evidence type="ECO:0000256" key="4">
    <source>
        <dbReference type="ARBA" id="ARBA00022741"/>
    </source>
</evidence>
<keyword evidence="5" id="KW-0067">ATP-binding</keyword>
<dbReference type="Gene3D" id="1.20.920.20">
    <property type="match status" value="1"/>
</dbReference>
<feature type="domain" description="Dynein heavy chain coiled coil stalk" evidence="15">
    <location>
        <begin position="960"/>
        <end position="1307"/>
    </location>
</feature>
<dbReference type="FunFam" id="3.40.50.300:FF:000362">
    <property type="entry name" value="Dynein, axonemal, heavy chain 6"/>
    <property type="match status" value="1"/>
</dbReference>
<keyword evidence="9" id="KW-0505">Motor protein</keyword>
<protein>
    <recommendedName>
        <fullName evidence="23">Dynein heavy chain</fullName>
    </recommendedName>
</protein>
<dbReference type="Gene3D" id="1.20.920.30">
    <property type="match status" value="1"/>
</dbReference>
<dbReference type="InterPro" id="IPR004273">
    <property type="entry name" value="Dynein_heavy_D6_P-loop"/>
</dbReference>
<dbReference type="Gene3D" id="1.10.472.130">
    <property type="match status" value="1"/>
</dbReference>
<dbReference type="FunFam" id="1.10.8.720:FF:000001">
    <property type="entry name" value="dynein heavy chain 7, axonemal"/>
    <property type="match status" value="1"/>
</dbReference>
<dbReference type="InterPro" id="IPR043160">
    <property type="entry name" value="Dynein_C_barrel"/>
</dbReference>
<dbReference type="Pfam" id="PF18199">
    <property type="entry name" value="Dynein_C"/>
    <property type="match status" value="1"/>
</dbReference>
<evidence type="ECO:0000256" key="12">
    <source>
        <dbReference type="SAM" id="Coils"/>
    </source>
</evidence>
<feature type="coiled-coil region" evidence="12">
    <location>
        <begin position="1500"/>
        <end position="1534"/>
    </location>
</feature>
<dbReference type="FunFam" id="3.10.490.20:FF:000009">
    <property type="entry name" value="Dynein heavy chain 4"/>
    <property type="match status" value="1"/>
</dbReference>
<dbReference type="GO" id="GO:0016887">
    <property type="term" value="F:ATP hydrolysis activity"/>
    <property type="evidence" value="ECO:0007669"/>
    <property type="project" value="InterPro"/>
</dbReference>
<evidence type="ECO:0000256" key="9">
    <source>
        <dbReference type="ARBA" id="ARBA00023175"/>
    </source>
</evidence>
<dbReference type="GO" id="GO:0008569">
    <property type="term" value="F:minus-end-directed microtubule motor activity"/>
    <property type="evidence" value="ECO:0007669"/>
    <property type="project" value="InterPro"/>
</dbReference>
<evidence type="ECO:0000256" key="8">
    <source>
        <dbReference type="ARBA" id="ARBA00023069"/>
    </source>
</evidence>
<keyword evidence="8" id="KW-0969">Cilium</keyword>
<organism evidence="22">
    <name type="scientific">Zooxanthella nutricula</name>
    <dbReference type="NCBI Taxonomy" id="1333877"/>
    <lineage>
        <taxon>Eukaryota</taxon>
        <taxon>Sar</taxon>
        <taxon>Alveolata</taxon>
        <taxon>Dinophyceae</taxon>
        <taxon>Peridiniales</taxon>
        <taxon>Peridiniales incertae sedis</taxon>
        <taxon>Zooxanthella</taxon>
    </lineage>
</organism>
<evidence type="ECO:0000259" key="16">
    <source>
        <dbReference type="Pfam" id="PF12780"/>
    </source>
</evidence>
<feature type="coiled-coil region" evidence="12">
    <location>
        <begin position="1191"/>
        <end position="1232"/>
    </location>
</feature>
<evidence type="ECO:0000259" key="18">
    <source>
        <dbReference type="Pfam" id="PF17852"/>
    </source>
</evidence>
<evidence type="ECO:0000256" key="2">
    <source>
        <dbReference type="ARBA" id="ARBA00022490"/>
    </source>
</evidence>
<dbReference type="FunFam" id="1.20.920.30:FF:000005">
    <property type="entry name" value="Dynein, axonemal, heavy chain 2"/>
    <property type="match status" value="1"/>
</dbReference>
<dbReference type="GO" id="GO:0051959">
    <property type="term" value="F:dynein light intermediate chain binding"/>
    <property type="evidence" value="ECO:0007669"/>
    <property type="project" value="InterPro"/>
</dbReference>
<dbReference type="Gene3D" id="1.20.1270.280">
    <property type="match status" value="1"/>
</dbReference>
<dbReference type="InterPro" id="IPR024317">
    <property type="entry name" value="Dynein_heavy_chain_D4_dom"/>
</dbReference>
<dbReference type="InterPro" id="IPR041589">
    <property type="entry name" value="DNAH3_AAA_lid_1"/>
</dbReference>
<dbReference type="Pfam" id="PF03028">
    <property type="entry name" value="Dynein_heavy"/>
    <property type="match status" value="1"/>
</dbReference>
<dbReference type="Pfam" id="PF12777">
    <property type="entry name" value="MT"/>
    <property type="match status" value="1"/>
</dbReference>
<evidence type="ECO:0000256" key="11">
    <source>
        <dbReference type="ARBA" id="ARBA00023273"/>
    </source>
</evidence>
<dbReference type="EMBL" id="HBGW01068330">
    <property type="protein sequence ID" value="CAD9617514.1"/>
    <property type="molecule type" value="Transcribed_RNA"/>
</dbReference>
<proteinExistence type="predicted"/>
<keyword evidence="4" id="KW-0547">Nucleotide-binding</keyword>
<evidence type="ECO:0000259" key="19">
    <source>
        <dbReference type="Pfam" id="PF17857"/>
    </source>
</evidence>
<evidence type="ECO:0000259" key="20">
    <source>
        <dbReference type="Pfam" id="PF18198"/>
    </source>
</evidence>
<dbReference type="FunFam" id="3.40.50.300:FF:001145">
    <property type="entry name" value="Putative dynein heavy chain"/>
    <property type="match status" value="1"/>
</dbReference>
<dbReference type="Pfam" id="PF12780">
    <property type="entry name" value="AAA_8"/>
    <property type="match status" value="1"/>
</dbReference>
<dbReference type="Gene3D" id="1.10.8.720">
    <property type="entry name" value="Region D6 of dynein motor"/>
    <property type="match status" value="1"/>
</dbReference>
<dbReference type="Pfam" id="PF17857">
    <property type="entry name" value="AAA_lid_1"/>
    <property type="match status" value="1"/>
</dbReference>
<dbReference type="Gene3D" id="3.40.50.300">
    <property type="entry name" value="P-loop containing nucleotide triphosphate hydrolases"/>
    <property type="match status" value="4"/>
</dbReference>
<evidence type="ECO:0000259" key="15">
    <source>
        <dbReference type="Pfam" id="PF12777"/>
    </source>
</evidence>
<evidence type="ECO:0000256" key="7">
    <source>
        <dbReference type="ARBA" id="ARBA00023054"/>
    </source>
</evidence>
<feature type="domain" description="Dynein heavy chain ATP-binding dynein motor region" evidence="17">
    <location>
        <begin position="1335"/>
        <end position="1558"/>
    </location>
</feature>
<dbReference type="GO" id="GO:0007018">
    <property type="term" value="P:microtubule-based movement"/>
    <property type="evidence" value="ECO:0007669"/>
    <property type="project" value="InterPro"/>
</dbReference>